<dbReference type="PANTHER" id="PTHR47505">
    <property type="entry name" value="DNA UTILIZATION PROTEIN YHGH"/>
    <property type="match status" value="1"/>
</dbReference>
<evidence type="ECO:0000256" key="1">
    <source>
        <dbReference type="ARBA" id="ARBA00008007"/>
    </source>
</evidence>
<dbReference type="InterPro" id="IPR051910">
    <property type="entry name" value="ComF/GntX_DNA_util-trans"/>
</dbReference>
<dbReference type="CDD" id="cd06223">
    <property type="entry name" value="PRTases_typeI"/>
    <property type="match status" value="1"/>
</dbReference>
<accession>A0A417Z3T7</accession>
<dbReference type="SUPFAM" id="SSF53271">
    <property type="entry name" value="PRTase-like"/>
    <property type="match status" value="1"/>
</dbReference>
<dbReference type="Gene3D" id="3.40.50.2020">
    <property type="match status" value="1"/>
</dbReference>
<name>A0A417Z3T7_9MICO</name>
<proteinExistence type="inferred from homology"/>
<evidence type="ECO:0000313" key="3">
    <source>
        <dbReference type="Proteomes" id="UP000285376"/>
    </source>
</evidence>
<comment type="caution">
    <text evidence="2">The sequence shown here is derived from an EMBL/GenBank/DDBJ whole genome shotgun (WGS) entry which is preliminary data.</text>
</comment>
<organism evidence="2 3">
    <name type="scientific">Dermacoccus abyssi</name>
    <dbReference type="NCBI Taxonomy" id="322596"/>
    <lineage>
        <taxon>Bacteria</taxon>
        <taxon>Bacillati</taxon>
        <taxon>Actinomycetota</taxon>
        <taxon>Actinomycetes</taxon>
        <taxon>Micrococcales</taxon>
        <taxon>Dermacoccaceae</taxon>
        <taxon>Dermacoccus</taxon>
    </lineage>
</organism>
<dbReference type="RefSeq" id="WP_118913677.1">
    <property type="nucleotide sequence ID" value="NZ_QWLM01000010.1"/>
</dbReference>
<comment type="similarity">
    <text evidence="1">Belongs to the ComF/GntX family.</text>
</comment>
<dbReference type="AlphaFoldDB" id="A0A417Z3T7"/>
<protein>
    <submittedName>
        <fullName evidence="2">ComF family protein</fullName>
    </submittedName>
</protein>
<gene>
    <name evidence="2" type="ORF">D1832_09670</name>
</gene>
<dbReference type="Proteomes" id="UP000285376">
    <property type="component" value="Unassembled WGS sequence"/>
</dbReference>
<reference evidence="2 3" key="1">
    <citation type="submission" date="2018-08" db="EMBL/GenBank/DDBJ databases">
        <title>Whole genome sequence analysis of Dermacoccus abyssi bacteria isolated from Deep Mariana trench Micromonospora spp reveals genes involved in the environmental adaptation and production of secondary metabolites.</title>
        <authorList>
            <person name="Abdel-Mageed W.M."/>
            <person name="Lehri B."/>
            <person name="Nouioui I."/>
            <person name="Goodfellow I."/>
            <person name="Jaspars M."/>
            <person name="Karlyshev A."/>
        </authorList>
    </citation>
    <scope>NUCLEOTIDE SEQUENCE [LARGE SCALE GENOMIC DNA]</scope>
    <source>
        <strain evidence="2 3">MT1.1</strain>
    </source>
</reference>
<dbReference type="InterPro" id="IPR000836">
    <property type="entry name" value="PRTase_dom"/>
</dbReference>
<evidence type="ECO:0000313" key="2">
    <source>
        <dbReference type="EMBL" id="RHW45367.1"/>
    </source>
</evidence>
<dbReference type="EMBL" id="QWLM01000010">
    <property type="protein sequence ID" value="RHW45367.1"/>
    <property type="molecule type" value="Genomic_DNA"/>
</dbReference>
<dbReference type="PANTHER" id="PTHR47505:SF1">
    <property type="entry name" value="DNA UTILIZATION PROTEIN YHGH"/>
    <property type="match status" value="1"/>
</dbReference>
<sequence length="253" mass="26884">MRPSPFVHNDSRSPLRRALAELLDLAWPVTCAGCERWSTPWCEACARATRLELLRVRPSLAPHLVVHAATPFEGAVRRGVTVFKDEGRSDLAPVLGVLLRAAVAAALAEYVDGERPIPRRWLLTPVPSSPAATRVRGRFPLGEVVRASLHSDRAGAEQRTLVEASLLRASRRTVDQSHLTRAQRGANVAGAFALAGAREAHVPEECGVVLVDDVVTSGATLASAHDVLVRGGYDPVLLAAVAATPDAGARGDA</sequence>
<dbReference type="InterPro" id="IPR029057">
    <property type="entry name" value="PRTase-like"/>
</dbReference>